<feature type="compositionally biased region" description="Low complexity" evidence="1">
    <location>
        <begin position="625"/>
        <end position="641"/>
    </location>
</feature>
<accession>I2GKR2</accession>
<dbReference type="Proteomes" id="UP000009309">
    <property type="component" value="Unassembled WGS sequence"/>
</dbReference>
<gene>
    <name evidence="4" type="ORF">BN8_03663</name>
</gene>
<dbReference type="STRING" id="1185876.BN8_03663"/>
<protein>
    <recommendedName>
        <fullName evidence="3">Tape measure protein N-terminal domain-containing protein</fullName>
    </recommendedName>
</protein>
<sequence length="1043" mass="110630">MIVTDYVASFKQATTVTSQFVNTFKQQFDGLKRTADAPKGAFSDLTRTLSATGRQIKDILATGGQVPDELSRKYALLRGNVEAVNRAFNPAPTLSGFQQLNQRLSETRAKMQELLVAGKPVPAELSAEYRKLESQINQVNGAFAATPSRMDRIVESGNRLSSVGRNLSILTAGLALVGATAFKDYADIDGLVRGLRITTGSVQNANKEFAELRELSKLPGLGLQEVSQGVLQLEALGFAGREAQRDVREVGNAIALGGKGKVEFGSVITQFTQLAGKSKVLAEDLKPIVNASPVIAKAIQNIFGTVDSEQISGKLQAVGKGPRDFINLLVDELSKVERVSGGPKNAMENFGDSVKIAGFEIGKAADNAFNLTGLIDGLGNGLTGVATRFGQLPTGIQQATLTVAGLTAATGPLLLGIGSVMRILPLLKTGFLAASGPIGLTVAAVAGAAVLIIANWDSIKKVLVDSGIWSAVSDLVDTAMATISDTIKLAVDFGKALWATFGSQFISIGKFAFEGVANLLKFTAGVLQGTLKVLTGLLTGDWRKFAEGFQNIGASLWNAVINSFTSGQRIVGNLFADFLSFIGADSLSKTVRGQVDSITGRINGLKVALENTKKAAASPVATNNPSATGAKPTATTPTTSGPKIDFKNLSLGNDSEFQQAKKRLKELKDEINSLEVSGKKVPQSLRDEYTQLAAKVKSATDSTKLSTNPVRSLAESALSTNERILQRLTRQLKEAGDSASDELKRQVAVFQKLVEDDKKRVNNPLQNIGPGIDLSAIRKQTQEEIRASNEDNFRLKPRGENVLFNEVIDLAGRQTRMFDALQNRVAGISEFYKKTQEAIQKGAQDTAEITKGARILLAEAGANILTGIGESIGRGQNPLKIALKSVLDLVGGYLIQLGTALLFSSAALLAAAPVTFGITLTQGIGQKIAGAGLIVGGGLVKGLAAKPFAKGGLIAGPTLALMGEYSGAVNRPEFVSPVDIGADLISKRIINNLKIDAVNSQSNQIRPATELVFPDYLPAQEIQGDTLLTWYERADRKQRRTKA</sequence>
<organism evidence="4 5">
    <name type="scientific">Fibrisoma limi BUZ 3</name>
    <dbReference type="NCBI Taxonomy" id="1185876"/>
    <lineage>
        <taxon>Bacteria</taxon>
        <taxon>Pseudomonadati</taxon>
        <taxon>Bacteroidota</taxon>
        <taxon>Cytophagia</taxon>
        <taxon>Cytophagales</taxon>
        <taxon>Spirosomataceae</taxon>
        <taxon>Fibrisoma</taxon>
    </lineage>
</organism>
<proteinExistence type="predicted"/>
<name>I2GKR2_9BACT</name>
<dbReference type="AlphaFoldDB" id="I2GKR2"/>
<evidence type="ECO:0000256" key="1">
    <source>
        <dbReference type="SAM" id="MobiDB-lite"/>
    </source>
</evidence>
<keyword evidence="2" id="KW-1133">Transmembrane helix</keyword>
<reference evidence="4 5" key="1">
    <citation type="journal article" date="2012" name="J. Bacteriol.">
        <title>Genome Sequence of the Filamentous Bacterium Fibrisoma limi BUZ 3T.</title>
        <authorList>
            <person name="Filippini M."/>
            <person name="Qi W."/>
            <person name="Jaenicke S."/>
            <person name="Goesmann A."/>
            <person name="Smits T.H."/>
            <person name="Bagheri H.C."/>
        </authorList>
    </citation>
    <scope>NUCLEOTIDE SEQUENCE [LARGE SCALE GENOMIC DNA]</scope>
    <source>
        <strain evidence="5">BUZ 3T</strain>
    </source>
</reference>
<evidence type="ECO:0000259" key="3">
    <source>
        <dbReference type="Pfam" id="PF20155"/>
    </source>
</evidence>
<evidence type="ECO:0000313" key="5">
    <source>
        <dbReference type="Proteomes" id="UP000009309"/>
    </source>
</evidence>
<feature type="transmembrane region" description="Helical" evidence="2">
    <location>
        <begin position="431"/>
        <end position="456"/>
    </location>
</feature>
<dbReference type="Pfam" id="PF20155">
    <property type="entry name" value="TMP_3"/>
    <property type="match status" value="1"/>
</dbReference>
<dbReference type="NCBIfam" id="TIGR02675">
    <property type="entry name" value="tape_meas_nterm"/>
    <property type="match status" value="1"/>
</dbReference>
<keyword evidence="2" id="KW-0812">Transmembrane</keyword>
<feature type="transmembrane region" description="Helical" evidence="2">
    <location>
        <begin position="401"/>
        <end position="424"/>
    </location>
</feature>
<dbReference type="OrthoDB" id="887349at2"/>
<keyword evidence="5" id="KW-1185">Reference proteome</keyword>
<evidence type="ECO:0000256" key="2">
    <source>
        <dbReference type="SAM" id="Phobius"/>
    </source>
</evidence>
<feature type="region of interest" description="Disordered" evidence="1">
    <location>
        <begin position="616"/>
        <end position="641"/>
    </location>
</feature>
<feature type="domain" description="Tape measure protein N-terminal" evidence="3">
    <location>
        <begin position="195"/>
        <end position="307"/>
    </location>
</feature>
<dbReference type="eggNOG" id="COG3941">
    <property type="taxonomic scope" value="Bacteria"/>
</dbReference>
<dbReference type="InterPro" id="IPR013491">
    <property type="entry name" value="Tape_meas_N"/>
</dbReference>
<keyword evidence="2" id="KW-0472">Membrane</keyword>
<comment type="caution">
    <text evidence="4">The sequence shown here is derived from an EMBL/GenBank/DDBJ whole genome shotgun (WGS) entry which is preliminary data.</text>
</comment>
<dbReference type="EMBL" id="CAIT01000007">
    <property type="protein sequence ID" value="CCH54488.1"/>
    <property type="molecule type" value="Genomic_DNA"/>
</dbReference>
<evidence type="ECO:0000313" key="4">
    <source>
        <dbReference type="EMBL" id="CCH54488.1"/>
    </source>
</evidence>